<evidence type="ECO:0000313" key="1">
    <source>
        <dbReference type="EMBL" id="QBK93096.1"/>
    </source>
</evidence>
<reference evidence="1" key="1">
    <citation type="journal article" date="2019" name="MBio">
        <title>Virus Genomes from Deep Sea Sediments Expand the Ocean Megavirome and Support Independent Origins of Viral Gigantism.</title>
        <authorList>
            <person name="Backstrom D."/>
            <person name="Yutin N."/>
            <person name="Jorgensen S.L."/>
            <person name="Dharamshi J."/>
            <person name="Homa F."/>
            <person name="Zaremba-Niedwiedzka K."/>
            <person name="Spang A."/>
            <person name="Wolf Y.I."/>
            <person name="Koonin E.V."/>
            <person name="Ettema T.J."/>
        </authorList>
    </citation>
    <scope>NUCLEOTIDE SEQUENCE</scope>
</reference>
<accession>A0A481ZBS5</accession>
<dbReference type="EMBL" id="MK500590">
    <property type="protein sequence ID" value="QBK93096.1"/>
    <property type="molecule type" value="Genomic_DNA"/>
</dbReference>
<sequence>MAPTRSFRYINSLQREYSEKKCVTSVEFAVGRYSMLFQSLEFKATVSERKAVQVVEHCLSKVMTKEYYDILYKDGDLFLGGDPWEEAKKDMEIKGDALSSAIFIEQIVIDKNGNMEIICVS</sequence>
<protein>
    <submittedName>
        <fullName evidence="1">Uncharacterized protein</fullName>
    </submittedName>
</protein>
<name>A0A481ZBS5_9VIRU</name>
<organism evidence="1">
    <name type="scientific">Pithovirus LCPAC403</name>
    <dbReference type="NCBI Taxonomy" id="2506596"/>
    <lineage>
        <taxon>Viruses</taxon>
        <taxon>Pithoviruses</taxon>
    </lineage>
</organism>
<gene>
    <name evidence="1" type="ORF">LCPAC403_02300</name>
</gene>
<proteinExistence type="predicted"/>